<gene>
    <name evidence="1" type="ORF">GCM10022242_32230</name>
</gene>
<proteinExistence type="predicted"/>
<organism evidence="1 2">
    <name type="scientific">Nocardioides panacisoli</name>
    <dbReference type="NCBI Taxonomy" id="627624"/>
    <lineage>
        <taxon>Bacteria</taxon>
        <taxon>Bacillati</taxon>
        <taxon>Actinomycetota</taxon>
        <taxon>Actinomycetes</taxon>
        <taxon>Propionibacteriales</taxon>
        <taxon>Nocardioidaceae</taxon>
        <taxon>Nocardioides</taxon>
    </lineage>
</organism>
<keyword evidence="2" id="KW-1185">Reference proteome</keyword>
<dbReference type="Proteomes" id="UP001501821">
    <property type="component" value="Unassembled WGS sequence"/>
</dbReference>
<evidence type="ECO:0000313" key="2">
    <source>
        <dbReference type="Proteomes" id="UP001501821"/>
    </source>
</evidence>
<dbReference type="EMBL" id="BAABAH010000013">
    <property type="protein sequence ID" value="GAA3828390.1"/>
    <property type="molecule type" value="Genomic_DNA"/>
</dbReference>
<dbReference type="RefSeq" id="WP_344777302.1">
    <property type="nucleotide sequence ID" value="NZ_BAABAH010000013.1"/>
</dbReference>
<sequence length="47" mass="4789">MMLLVIAVLAGWALLSVPLALGCGRAFAAGNERPMPTAAATDYTLVA</sequence>
<comment type="caution">
    <text evidence="1">The sequence shown here is derived from an EMBL/GenBank/DDBJ whole genome shotgun (WGS) entry which is preliminary data.</text>
</comment>
<evidence type="ECO:0000313" key="1">
    <source>
        <dbReference type="EMBL" id="GAA3828390.1"/>
    </source>
</evidence>
<name>A0ABP7IW10_9ACTN</name>
<reference evidence="2" key="1">
    <citation type="journal article" date="2019" name="Int. J. Syst. Evol. Microbiol.">
        <title>The Global Catalogue of Microorganisms (GCM) 10K type strain sequencing project: providing services to taxonomists for standard genome sequencing and annotation.</title>
        <authorList>
            <consortium name="The Broad Institute Genomics Platform"/>
            <consortium name="The Broad Institute Genome Sequencing Center for Infectious Disease"/>
            <person name="Wu L."/>
            <person name="Ma J."/>
        </authorList>
    </citation>
    <scope>NUCLEOTIDE SEQUENCE [LARGE SCALE GENOMIC DNA]</scope>
    <source>
        <strain evidence="2">JCM 16953</strain>
    </source>
</reference>
<protein>
    <submittedName>
        <fullName evidence="1">Uncharacterized protein</fullName>
    </submittedName>
</protein>
<accession>A0ABP7IW10</accession>